<accession>A0A1I6M6T9</accession>
<name>A0A1I6M6T9_9EURY</name>
<dbReference type="Proteomes" id="UP000199062">
    <property type="component" value="Unassembled WGS sequence"/>
</dbReference>
<dbReference type="Pfam" id="PF02036">
    <property type="entry name" value="SCP2"/>
    <property type="match status" value="1"/>
</dbReference>
<reference evidence="2 3" key="1">
    <citation type="submission" date="2016-10" db="EMBL/GenBank/DDBJ databases">
        <authorList>
            <person name="de Groot N.N."/>
        </authorList>
    </citation>
    <scope>NUCLEOTIDE SEQUENCE [LARGE SCALE GENOMIC DNA]</scope>
    <source>
        <strain evidence="2 3">CGMCC 1.10457</strain>
    </source>
</reference>
<gene>
    <name evidence="2" type="ORF">SAMN05216559_3848</name>
</gene>
<dbReference type="InterPro" id="IPR036527">
    <property type="entry name" value="SCP2_sterol-bd_dom_sf"/>
</dbReference>
<dbReference type="OrthoDB" id="51304at2157"/>
<dbReference type="Gene3D" id="3.30.1050.10">
    <property type="entry name" value="SCP2 sterol-binding domain"/>
    <property type="match status" value="1"/>
</dbReference>
<evidence type="ECO:0000259" key="1">
    <source>
        <dbReference type="Pfam" id="PF02036"/>
    </source>
</evidence>
<proteinExistence type="predicted"/>
<sequence length="139" mass="15257">MTPTLPDEADAWVRAWRDRLNDSEEFVDAAGEFEAAILFVVQPDESYDGDPVRMLVDVADGECVTAAAVAVDADRQYDYALRGPYAAWKALLRDELDTAEAVMGGPFDVEGDTLALMSHRKAFLAMVATARDVDVEFAH</sequence>
<evidence type="ECO:0000313" key="2">
    <source>
        <dbReference type="EMBL" id="SFS11381.1"/>
    </source>
</evidence>
<feature type="domain" description="SCP2" evidence="1">
    <location>
        <begin position="53"/>
        <end position="120"/>
    </location>
</feature>
<keyword evidence="3" id="KW-1185">Reference proteome</keyword>
<dbReference type="EMBL" id="FOZK01000005">
    <property type="protein sequence ID" value="SFS11381.1"/>
    <property type="molecule type" value="Genomic_DNA"/>
</dbReference>
<protein>
    <submittedName>
        <fullName evidence="2">Putative sterol carrier protein</fullName>
    </submittedName>
</protein>
<dbReference type="SUPFAM" id="SSF55718">
    <property type="entry name" value="SCP-like"/>
    <property type="match status" value="1"/>
</dbReference>
<dbReference type="InterPro" id="IPR003033">
    <property type="entry name" value="SCP2_sterol-bd_dom"/>
</dbReference>
<organism evidence="2 3">
    <name type="scientific">Halomicrobium zhouii</name>
    <dbReference type="NCBI Taxonomy" id="767519"/>
    <lineage>
        <taxon>Archaea</taxon>
        <taxon>Methanobacteriati</taxon>
        <taxon>Methanobacteriota</taxon>
        <taxon>Stenosarchaea group</taxon>
        <taxon>Halobacteria</taxon>
        <taxon>Halobacteriales</taxon>
        <taxon>Haloarculaceae</taxon>
        <taxon>Halomicrobium</taxon>
    </lineage>
</organism>
<evidence type="ECO:0000313" key="3">
    <source>
        <dbReference type="Proteomes" id="UP000199062"/>
    </source>
</evidence>
<dbReference type="RefSeq" id="WP_089818777.1">
    <property type="nucleotide sequence ID" value="NZ_FOZK01000005.1"/>
</dbReference>
<dbReference type="AlphaFoldDB" id="A0A1I6M6T9"/>